<dbReference type="GO" id="GO:0007032">
    <property type="term" value="P:endosome organization"/>
    <property type="evidence" value="ECO:0007669"/>
    <property type="project" value="TreeGrafter"/>
</dbReference>
<keyword evidence="10" id="KW-1185">Reference proteome</keyword>
<evidence type="ECO:0000256" key="4">
    <source>
        <dbReference type="ARBA" id="ARBA00023136"/>
    </source>
</evidence>
<evidence type="ECO:0000256" key="3">
    <source>
        <dbReference type="ARBA" id="ARBA00022833"/>
    </source>
</evidence>
<feature type="domain" description="Pep3/Vps18 beta-propeller" evidence="7">
    <location>
        <begin position="35"/>
        <end position="397"/>
    </location>
</feature>
<evidence type="ECO:0000256" key="1">
    <source>
        <dbReference type="ARBA" id="ARBA00022723"/>
    </source>
</evidence>
<evidence type="ECO:0008006" key="11">
    <source>
        <dbReference type="Google" id="ProtNLM"/>
    </source>
</evidence>
<dbReference type="PANTHER" id="PTHR23323:SF26">
    <property type="entry name" value="VACUOLAR PROTEIN SORTING-ASSOCIATED PROTEIN 18 HOMOLOG"/>
    <property type="match status" value="1"/>
</dbReference>
<dbReference type="EMBL" id="CAMPGE010019917">
    <property type="protein sequence ID" value="CAI2378217.1"/>
    <property type="molecule type" value="Genomic_DNA"/>
</dbReference>
<dbReference type="GO" id="GO:0005768">
    <property type="term" value="C:endosome"/>
    <property type="evidence" value="ECO:0007669"/>
    <property type="project" value="TreeGrafter"/>
</dbReference>
<dbReference type="GO" id="GO:0030674">
    <property type="term" value="F:protein-macromolecule adaptor activity"/>
    <property type="evidence" value="ECO:0007669"/>
    <property type="project" value="TreeGrafter"/>
</dbReference>
<dbReference type="GO" id="GO:0030897">
    <property type="term" value="C:HOPS complex"/>
    <property type="evidence" value="ECO:0007669"/>
    <property type="project" value="TreeGrafter"/>
</dbReference>
<feature type="domain" description="Pep3/Vps18 RING C-terminal" evidence="8">
    <location>
        <begin position="889"/>
        <end position="925"/>
    </location>
</feature>
<name>A0AAD2D318_EUPCR</name>
<dbReference type="PANTHER" id="PTHR23323">
    <property type="entry name" value="VACUOLAR PROTEIN SORTING-ASSOCIATED PROTEIN"/>
    <property type="match status" value="1"/>
</dbReference>
<evidence type="ECO:0000313" key="9">
    <source>
        <dbReference type="EMBL" id="CAI2378217.1"/>
    </source>
</evidence>
<comment type="subcellular location">
    <subcellularLocation>
        <location evidence="5">Endomembrane system</location>
        <topology evidence="5">Peripheral membrane protein</topology>
        <orientation evidence="5">Cytoplasmic side</orientation>
    </subcellularLocation>
</comment>
<comment type="caution">
    <text evidence="9">The sequence shown here is derived from an EMBL/GenBank/DDBJ whole genome shotgun (WGS) entry which is preliminary data.</text>
</comment>
<reference evidence="9" key="1">
    <citation type="submission" date="2023-07" db="EMBL/GenBank/DDBJ databases">
        <authorList>
            <consortium name="AG Swart"/>
            <person name="Singh M."/>
            <person name="Singh A."/>
            <person name="Seah K."/>
            <person name="Emmerich C."/>
        </authorList>
    </citation>
    <scope>NUCLEOTIDE SEQUENCE</scope>
    <source>
        <strain evidence="9">DP1</strain>
    </source>
</reference>
<dbReference type="InterPro" id="IPR007810">
    <property type="entry name" value="Pep3/Vps18_beta-prop"/>
</dbReference>
<evidence type="ECO:0000256" key="6">
    <source>
        <dbReference type="SAM" id="Coils"/>
    </source>
</evidence>
<keyword evidence="4" id="KW-0472">Membrane</keyword>
<dbReference type="InterPro" id="IPR058919">
    <property type="entry name" value="Pep3/Vps18_RING_C"/>
</dbReference>
<dbReference type="GO" id="GO:0007033">
    <property type="term" value="P:vacuole organization"/>
    <property type="evidence" value="ECO:0007669"/>
    <property type="project" value="TreeGrafter"/>
</dbReference>
<organism evidence="9 10">
    <name type="scientific">Euplotes crassus</name>
    <dbReference type="NCBI Taxonomy" id="5936"/>
    <lineage>
        <taxon>Eukaryota</taxon>
        <taxon>Sar</taxon>
        <taxon>Alveolata</taxon>
        <taxon>Ciliophora</taxon>
        <taxon>Intramacronucleata</taxon>
        <taxon>Spirotrichea</taxon>
        <taxon>Hypotrichia</taxon>
        <taxon>Euplotida</taxon>
        <taxon>Euplotidae</taxon>
        <taxon>Moneuplotes</taxon>
    </lineage>
</organism>
<evidence type="ECO:0000259" key="8">
    <source>
        <dbReference type="Pfam" id="PF26148"/>
    </source>
</evidence>
<dbReference type="GO" id="GO:0048284">
    <property type="term" value="P:organelle fusion"/>
    <property type="evidence" value="ECO:0007669"/>
    <property type="project" value="TreeGrafter"/>
</dbReference>
<keyword evidence="2" id="KW-0863">Zinc-finger</keyword>
<evidence type="ECO:0000256" key="5">
    <source>
        <dbReference type="ARBA" id="ARBA00029433"/>
    </source>
</evidence>
<evidence type="ECO:0000313" key="10">
    <source>
        <dbReference type="Proteomes" id="UP001295684"/>
    </source>
</evidence>
<evidence type="ECO:0000256" key="2">
    <source>
        <dbReference type="ARBA" id="ARBA00022771"/>
    </source>
</evidence>
<evidence type="ECO:0000259" key="7">
    <source>
        <dbReference type="Pfam" id="PF05131"/>
    </source>
</evidence>
<keyword evidence="1" id="KW-0479">Metal-binding</keyword>
<keyword evidence="6" id="KW-0175">Coiled coil</keyword>
<accession>A0AAD2D318</accession>
<dbReference type="Pfam" id="PF05131">
    <property type="entry name" value="Pep3_Vps18"/>
    <property type="match status" value="1"/>
</dbReference>
<gene>
    <name evidence="9" type="ORF">ECRASSUSDP1_LOCUS19612</name>
</gene>
<dbReference type="SUPFAM" id="SSF57850">
    <property type="entry name" value="RING/U-box"/>
    <property type="match status" value="1"/>
</dbReference>
<keyword evidence="3" id="KW-0862">Zinc</keyword>
<sequence length="1062" mass="124285">MYRGREEYKYTADEEEGHKVGFQESDITKEIEQAFHISDYSVEGSIRYIKKLAVKNNRLWIYTNDDKLFTMKLGEIPDEINTSKIKNHTLLFIQPDDKGVHCVIGAKSEKGKHELFYLSELGSLSKIASFDSSEEISCCTVVSPEEDNPEGRIFEVLFGTNLSTIFYGRFIAEKKGSIKTDKSIGEVYEINPKRRIYDICTFKTEEERGIIAITDISLYQFWGAVSLPIPDIFAKSKKELSRVQNSIIHDTLKDQSGFQNSRDIRLRFQPSLSIHENLDETIHSVGWQSDSCFYCIEFKDNLRNSESAIVREMIKVYKYPEVQGSRYGSSTDYPLNCMVTKWHVIFLMETSINIYSKITKRIVSTNNIGNGAAMLGLCHDNLIQNVWMHSNRKIYYLEYDHENNNIWIDYFKIKKYKDADKLCQDPKYKPLIAGCVADQIFESGNYTRSAEYYAKSNKSFEEVTLKFLNNNLHQHLCTYLELFLKRIKILSTRNPHRDYKPQKILLCTWIVELKLNDINKMRIKADAEKDEKNVANQKLYLAETKNNFWEFVDNNFNHKKEIEQILLNHGQADDCFQTPKDHINKKEYRCAIELLTKIEDENERFKQMYKYCLVFLQKELEYTLETLKKEEFKNIDFSKLVSSFADVRTDDEEKVGIILSFLERYCIQRLKCTEKSVHNMAFYFMTKMKSLDHMLGYLQDLEKIKEGKHSIYLDLEYAFNQCHQSINDKRHGKSGEELLKKGQIIIYGILGLYEKAVDLALSQRDFELAKKYASKSFIDTKLKKNLWVKIAKEILNKQPALRREGSSQDNVQKCLELLDETKDILKVDDLLPFFPDDTKVEILKDKLCESLKLYNDRISNLKNELSEQSKNAEDLRDKNRKFKNKFISVHPSQTCELCFTPLLKQTFYAFHCGHGFHRECLVDELESYETKNYKLISKVDLLKAFSGEIRTTQSKAEYLEQEEGSFDPQDRAMSWFTGLTKRLRNSIAPGSNTMTERATLSAEDQDRVEDLYSQIDMRLKEECYLCGEMLIDTLDNDIAVEEDDEQRVGYMYYVQKQSWEIE</sequence>
<dbReference type="Pfam" id="PF26148">
    <property type="entry name" value="VPS18_RING_C"/>
    <property type="match status" value="1"/>
</dbReference>
<dbReference type="GO" id="GO:0006904">
    <property type="term" value="P:vesicle docking involved in exocytosis"/>
    <property type="evidence" value="ECO:0007669"/>
    <property type="project" value="TreeGrafter"/>
</dbReference>
<dbReference type="AlphaFoldDB" id="A0AAD2D318"/>
<dbReference type="Proteomes" id="UP001295684">
    <property type="component" value="Unassembled WGS sequence"/>
</dbReference>
<protein>
    <recommendedName>
        <fullName evidence="11">Vacuolar protein sorting-associated protein 18 homolog</fullName>
    </recommendedName>
</protein>
<dbReference type="GO" id="GO:0008270">
    <property type="term" value="F:zinc ion binding"/>
    <property type="evidence" value="ECO:0007669"/>
    <property type="project" value="UniProtKB-KW"/>
</dbReference>
<proteinExistence type="predicted"/>
<feature type="coiled-coil region" evidence="6">
    <location>
        <begin position="844"/>
        <end position="885"/>
    </location>
</feature>